<evidence type="ECO:0000313" key="5">
    <source>
        <dbReference type="Proteomes" id="UP000249260"/>
    </source>
</evidence>
<sequence>MEAAVKKLDLTDHRQAEQLLEVQLPAYRIEAELIGFDGIPGLRDTADTLRVCDEVFYGCFEDGVLAGAISYKAEDGIVDIHRLVVHPSYHRRGIGERLVRFVLEQFRGRVTAFIVSTGAANLPAKRLYAKLGFEEVRDVEAAPGLFITEFRRRGDC</sequence>
<dbReference type="CDD" id="cd04301">
    <property type="entry name" value="NAT_SF"/>
    <property type="match status" value="1"/>
</dbReference>
<reference evidence="4 5" key="1">
    <citation type="submission" date="2018-06" db="EMBL/GenBank/DDBJ databases">
        <title>Paenibacillus montanisoli sp. nov., isolated from mountain area soil.</title>
        <authorList>
            <person name="Wu M."/>
        </authorList>
    </citation>
    <scope>NUCLEOTIDE SEQUENCE [LARGE SCALE GENOMIC DNA]</scope>
    <source>
        <strain evidence="4 5">RA17</strain>
    </source>
</reference>
<dbReference type="AlphaFoldDB" id="A0A328UFA8"/>
<dbReference type="PROSITE" id="PS51186">
    <property type="entry name" value="GNAT"/>
    <property type="match status" value="1"/>
</dbReference>
<evidence type="ECO:0000256" key="2">
    <source>
        <dbReference type="ARBA" id="ARBA00023315"/>
    </source>
</evidence>
<keyword evidence="5" id="KW-1185">Reference proteome</keyword>
<evidence type="ECO:0000256" key="1">
    <source>
        <dbReference type="ARBA" id="ARBA00022679"/>
    </source>
</evidence>
<protein>
    <submittedName>
        <fullName evidence="4">GNAT family N-acetyltransferase</fullName>
    </submittedName>
</protein>
<dbReference type="OrthoDB" id="46888at2"/>
<gene>
    <name evidence="4" type="ORF">DL346_03860</name>
</gene>
<proteinExistence type="predicted"/>
<dbReference type="PANTHER" id="PTHR43420">
    <property type="entry name" value="ACETYLTRANSFERASE"/>
    <property type="match status" value="1"/>
</dbReference>
<dbReference type="SUPFAM" id="SSF55729">
    <property type="entry name" value="Acyl-CoA N-acyltransferases (Nat)"/>
    <property type="match status" value="1"/>
</dbReference>
<dbReference type="Proteomes" id="UP000249260">
    <property type="component" value="Unassembled WGS sequence"/>
</dbReference>
<feature type="domain" description="N-acetyltransferase" evidence="3">
    <location>
        <begin position="3"/>
        <end position="154"/>
    </location>
</feature>
<evidence type="ECO:0000313" key="4">
    <source>
        <dbReference type="EMBL" id="RAP78646.1"/>
    </source>
</evidence>
<dbReference type="InterPro" id="IPR016181">
    <property type="entry name" value="Acyl_CoA_acyltransferase"/>
</dbReference>
<keyword evidence="2" id="KW-0012">Acyltransferase</keyword>
<dbReference type="GO" id="GO:0016747">
    <property type="term" value="F:acyltransferase activity, transferring groups other than amino-acyl groups"/>
    <property type="evidence" value="ECO:0007669"/>
    <property type="project" value="InterPro"/>
</dbReference>
<evidence type="ECO:0000259" key="3">
    <source>
        <dbReference type="PROSITE" id="PS51186"/>
    </source>
</evidence>
<dbReference type="InterPro" id="IPR050680">
    <property type="entry name" value="YpeA/RimI_acetyltransf"/>
</dbReference>
<organism evidence="4 5">
    <name type="scientific">Paenibacillus montanisoli</name>
    <dbReference type="NCBI Taxonomy" id="2081970"/>
    <lineage>
        <taxon>Bacteria</taxon>
        <taxon>Bacillati</taxon>
        <taxon>Bacillota</taxon>
        <taxon>Bacilli</taxon>
        <taxon>Bacillales</taxon>
        <taxon>Paenibacillaceae</taxon>
        <taxon>Paenibacillus</taxon>
    </lineage>
</organism>
<accession>A0A328UFA8</accession>
<name>A0A328UFA8_9BACL</name>
<dbReference type="Gene3D" id="3.40.630.30">
    <property type="match status" value="1"/>
</dbReference>
<comment type="caution">
    <text evidence="4">The sequence shown here is derived from an EMBL/GenBank/DDBJ whole genome shotgun (WGS) entry which is preliminary data.</text>
</comment>
<keyword evidence="1 4" id="KW-0808">Transferase</keyword>
<dbReference type="EMBL" id="QLUW01000001">
    <property type="protein sequence ID" value="RAP78646.1"/>
    <property type="molecule type" value="Genomic_DNA"/>
</dbReference>
<dbReference type="InterPro" id="IPR000182">
    <property type="entry name" value="GNAT_dom"/>
</dbReference>
<dbReference type="Pfam" id="PF00583">
    <property type="entry name" value="Acetyltransf_1"/>
    <property type="match status" value="1"/>
</dbReference>